<comment type="caution">
    <text evidence="2">The sequence shown here is derived from an EMBL/GenBank/DDBJ whole genome shotgun (WGS) entry which is preliminary data.</text>
</comment>
<proteinExistence type="predicted"/>
<protein>
    <recommendedName>
        <fullName evidence="1">THIF-type NAD/FAD binding fold domain-containing protein</fullName>
    </recommendedName>
</protein>
<gene>
    <name evidence="2" type="ORF">DM484_25045</name>
</gene>
<dbReference type="AlphaFoldDB" id="A0A2W4S8X2"/>
<reference evidence="2 3" key="1">
    <citation type="journal article" date="2018" name="Aquat. Microb. Ecol.">
        <title>Gammaproteobacterial methanotrophs dominate.</title>
        <authorList>
            <person name="Rissanen A.J."/>
            <person name="Saarenheimo J."/>
            <person name="Tiirola M."/>
            <person name="Peura S."/>
            <person name="Aalto S.L."/>
            <person name="Karvinen A."/>
            <person name="Nykanen H."/>
        </authorList>
    </citation>
    <scope>NUCLEOTIDE SEQUENCE [LARGE SCALE GENOMIC DNA]</scope>
    <source>
        <strain evidence="2">AMbin10</strain>
    </source>
</reference>
<evidence type="ECO:0000313" key="3">
    <source>
        <dbReference type="Proteomes" id="UP000249396"/>
    </source>
</evidence>
<dbReference type="EMBL" id="QJPH01000500">
    <property type="protein sequence ID" value="PZN72070.1"/>
    <property type="molecule type" value="Genomic_DNA"/>
</dbReference>
<dbReference type="InterPro" id="IPR035985">
    <property type="entry name" value="Ubiquitin-activating_enz"/>
</dbReference>
<feature type="non-terminal residue" evidence="2">
    <location>
        <position position="155"/>
    </location>
</feature>
<accession>A0A2W4S8X2</accession>
<dbReference type="Gene3D" id="3.40.50.720">
    <property type="entry name" value="NAD(P)-binding Rossmann-like Domain"/>
    <property type="match status" value="1"/>
</dbReference>
<dbReference type="SUPFAM" id="SSF69572">
    <property type="entry name" value="Activating enzymes of the ubiquitin-like proteins"/>
    <property type="match status" value="1"/>
</dbReference>
<sequence length="155" mass="17596">MNYIIGCGGVGSAIVPSFCLLKEPGDITLIDGDKLERKNLNRQMFDASNIGQNKAQALGNKYGCQFVPEWYAKGKVRHYRHDWLLCLVDNHRTRLEVLEVCDDLGCQAIFAANEMHSSEAYYYRRSWLGTERDPRVYYPEITTDRSGDPRAASIG</sequence>
<evidence type="ECO:0000259" key="1">
    <source>
        <dbReference type="Pfam" id="PF00899"/>
    </source>
</evidence>
<feature type="domain" description="THIF-type NAD/FAD binding fold" evidence="1">
    <location>
        <begin position="4"/>
        <end position="113"/>
    </location>
</feature>
<dbReference type="GO" id="GO:0008641">
    <property type="term" value="F:ubiquitin-like modifier activating enzyme activity"/>
    <property type="evidence" value="ECO:0007669"/>
    <property type="project" value="InterPro"/>
</dbReference>
<name>A0A2W4S8X2_9GAMM</name>
<dbReference type="InterPro" id="IPR000594">
    <property type="entry name" value="ThiF_NAD_FAD-bd"/>
</dbReference>
<organism evidence="2 3">
    <name type="scientific">Candidatus Methylumidiphilus alinenensis</name>
    <dbReference type="NCBI Taxonomy" id="2202197"/>
    <lineage>
        <taxon>Bacteria</taxon>
        <taxon>Pseudomonadati</taxon>
        <taxon>Pseudomonadota</taxon>
        <taxon>Gammaproteobacteria</taxon>
        <taxon>Methylococcales</taxon>
        <taxon>Candidatus Methylumidiphilus</taxon>
    </lineage>
</organism>
<dbReference type="Proteomes" id="UP000249396">
    <property type="component" value="Unassembled WGS sequence"/>
</dbReference>
<dbReference type="Pfam" id="PF00899">
    <property type="entry name" value="ThiF"/>
    <property type="match status" value="1"/>
</dbReference>
<evidence type="ECO:0000313" key="2">
    <source>
        <dbReference type="EMBL" id="PZN72070.1"/>
    </source>
</evidence>